<dbReference type="PANTHER" id="PTHR30634:SF16">
    <property type="entry name" value="OUTER-MEMBRANE LIPOPROTEIN LOLB"/>
    <property type="match status" value="1"/>
</dbReference>
<evidence type="ECO:0000313" key="1">
    <source>
        <dbReference type="EMBL" id="MDR5587147.1"/>
    </source>
</evidence>
<dbReference type="InterPro" id="IPR008912">
    <property type="entry name" value="Uncharacterised_CoxE"/>
</dbReference>
<dbReference type="Pfam" id="PF05762">
    <property type="entry name" value="VWA_CoxE"/>
    <property type="match status" value="1"/>
</dbReference>
<sequence length="387" mass="43589">MEKTENIKKWRMVLGKESEESFKSIVGDKGIIALDKEELLMANALDAIYDNSNHELEKYGGAGNGFSAPKISKWLGDIRKIFDKDIVKVIQNDAIERKGMKQLLLEPEVLNGMAPDINLACTLLTLKNQVPERSKESVRQYIQNIVEDINKRINNDVQKAVLAALNKKNHVSRGTASSLDFNYTIRRNLKNFNKDLNKIIPEKMYFFEHMNKANGWNIILDIDQSGSMGESILYSTVMGCILAKMSSVSTRVVAFDTSIVDLTEKYDDPVDMLFGIQLGGGTDIHKSVVYCEQFIRDPKKTLLFLISDLEEWGNQGALINKIKYLKESGVTVVCLLAISDNGEPYYNKDLANKFAKFGVPSFACSPNFLPELLEKALKGEEIRIDKK</sequence>
<reference evidence="1 2" key="1">
    <citation type="submission" date="2023-09" db="EMBL/GenBank/DDBJ databases">
        <authorList>
            <person name="Zhai L."/>
        </authorList>
    </citation>
    <scope>NUCLEOTIDE SEQUENCE [LARGE SCALE GENOMIC DNA]</scope>
    <source>
        <strain evidence="1 2">5 N-1</strain>
    </source>
</reference>
<dbReference type="PANTHER" id="PTHR30634">
    <property type="entry name" value="OUTER MEMBRANE LOLAB LIPOPROTEIN INSERTION APPARATUS"/>
    <property type="match status" value="1"/>
</dbReference>
<evidence type="ECO:0000313" key="2">
    <source>
        <dbReference type="Proteomes" id="UP001256646"/>
    </source>
</evidence>
<gene>
    <name evidence="1" type="ORF">RGC78_06655</name>
</gene>
<dbReference type="EMBL" id="JAVJAN010000014">
    <property type="protein sequence ID" value="MDR5587147.1"/>
    <property type="molecule type" value="Genomic_DNA"/>
</dbReference>
<dbReference type="InterPro" id="IPR050458">
    <property type="entry name" value="LolB"/>
</dbReference>
<keyword evidence="2" id="KW-1185">Reference proteome</keyword>
<dbReference type="Gene3D" id="3.40.50.410">
    <property type="entry name" value="von Willebrand factor, type A domain"/>
    <property type="match status" value="1"/>
</dbReference>
<protein>
    <submittedName>
        <fullName evidence="1">VWA domain-containing protein</fullName>
    </submittedName>
</protein>
<dbReference type="InterPro" id="IPR036465">
    <property type="entry name" value="vWFA_dom_sf"/>
</dbReference>
<name>A0ABU1EGB0_9CLOT</name>
<dbReference type="RefSeq" id="WP_252226438.1">
    <property type="nucleotide sequence ID" value="NZ_JAVJAN010000014.1"/>
</dbReference>
<comment type="caution">
    <text evidence="1">The sequence shown here is derived from an EMBL/GenBank/DDBJ whole genome shotgun (WGS) entry which is preliminary data.</text>
</comment>
<proteinExistence type="predicted"/>
<dbReference type="SUPFAM" id="SSF53300">
    <property type="entry name" value="vWA-like"/>
    <property type="match status" value="1"/>
</dbReference>
<organism evidence="1 2">
    <name type="scientific">Clostridium aquiflavi</name>
    <dbReference type="NCBI Taxonomy" id="3073603"/>
    <lineage>
        <taxon>Bacteria</taxon>
        <taxon>Bacillati</taxon>
        <taxon>Bacillota</taxon>
        <taxon>Clostridia</taxon>
        <taxon>Eubacteriales</taxon>
        <taxon>Clostridiaceae</taxon>
        <taxon>Clostridium</taxon>
    </lineage>
</organism>
<dbReference type="Proteomes" id="UP001256646">
    <property type="component" value="Unassembled WGS sequence"/>
</dbReference>
<accession>A0ABU1EGB0</accession>